<dbReference type="EMBL" id="JALJOQ010000154">
    <property type="protein sequence ID" value="KAK9793167.1"/>
    <property type="molecule type" value="Genomic_DNA"/>
</dbReference>
<proteinExistence type="predicted"/>
<dbReference type="Proteomes" id="UP001465755">
    <property type="component" value="Unassembled WGS sequence"/>
</dbReference>
<dbReference type="PANTHER" id="PTHR34117:SF1">
    <property type="entry name" value="STYLE CELL-CYCLE INHIBITOR 1"/>
    <property type="match status" value="1"/>
</dbReference>
<dbReference type="InterPro" id="IPR044688">
    <property type="entry name" value="SCI-1-like"/>
</dbReference>
<sequence length="314" mass="35623">MAKRKHSDDDSSSSDEAEEELKSEKGKHKKHKKHKKEKKDKNEKKPKKEKKDKKEGDHKRKKAGHRDTERVEPPVSKDTQINTISEDDYFSRNKEFTTWLKERRALFFNDLSAEDTRRLFSEFVEAWNGRKLSAKYYTGLGGVALRRSNHNWGFKGEAAMPSGDALGMAAAQGEEHEASMEAAAQRRVEGQSERKRWNADQRQQLDELLPKATGREAQIEKKMARREAAREREASPEMIRLMGGGDIMGGDDSFQAARAREAQRQQKRNLQQAAKADSLAHRATEAAAKEDDRMAAFRALAAAGPIKIAPRTTH</sequence>
<comment type="caution">
    <text evidence="2">The sequence shown here is derived from an EMBL/GenBank/DDBJ whole genome shotgun (WGS) entry which is preliminary data.</text>
</comment>
<keyword evidence="3" id="KW-1185">Reference proteome</keyword>
<evidence type="ECO:0000256" key="1">
    <source>
        <dbReference type="SAM" id="MobiDB-lite"/>
    </source>
</evidence>
<accession>A0AAW1NQC8</accession>
<feature type="compositionally biased region" description="Basic and acidic residues" evidence="1">
    <location>
        <begin position="278"/>
        <end position="289"/>
    </location>
</feature>
<evidence type="ECO:0000313" key="2">
    <source>
        <dbReference type="EMBL" id="KAK9793167.1"/>
    </source>
</evidence>
<organism evidence="2 3">
    <name type="scientific">Symbiochloris irregularis</name>
    <dbReference type="NCBI Taxonomy" id="706552"/>
    <lineage>
        <taxon>Eukaryota</taxon>
        <taxon>Viridiplantae</taxon>
        <taxon>Chlorophyta</taxon>
        <taxon>core chlorophytes</taxon>
        <taxon>Trebouxiophyceae</taxon>
        <taxon>Trebouxiales</taxon>
        <taxon>Trebouxiaceae</taxon>
        <taxon>Symbiochloris</taxon>
    </lineage>
</organism>
<protein>
    <submittedName>
        <fullName evidence="2">Uncharacterized protein</fullName>
    </submittedName>
</protein>
<name>A0AAW1NQC8_9CHLO</name>
<reference evidence="2 3" key="1">
    <citation type="journal article" date="2024" name="Nat. Commun.">
        <title>Phylogenomics reveals the evolutionary origins of lichenization in chlorophyte algae.</title>
        <authorList>
            <person name="Puginier C."/>
            <person name="Libourel C."/>
            <person name="Otte J."/>
            <person name="Skaloud P."/>
            <person name="Haon M."/>
            <person name="Grisel S."/>
            <person name="Petersen M."/>
            <person name="Berrin J.G."/>
            <person name="Delaux P.M."/>
            <person name="Dal Grande F."/>
            <person name="Keller J."/>
        </authorList>
    </citation>
    <scope>NUCLEOTIDE SEQUENCE [LARGE SCALE GENOMIC DNA]</scope>
    <source>
        <strain evidence="2 3">SAG 2036</strain>
    </source>
</reference>
<feature type="region of interest" description="Disordered" evidence="1">
    <location>
        <begin position="1"/>
        <end position="83"/>
    </location>
</feature>
<evidence type="ECO:0000313" key="3">
    <source>
        <dbReference type="Proteomes" id="UP001465755"/>
    </source>
</evidence>
<feature type="compositionally biased region" description="Basic residues" evidence="1">
    <location>
        <begin position="25"/>
        <end position="51"/>
    </location>
</feature>
<feature type="region of interest" description="Disordered" evidence="1">
    <location>
        <begin position="258"/>
        <end position="289"/>
    </location>
</feature>
<dbReference type="PANTHER" id="PTHR34117">
    <property type="entry name" value="STYLE CELL-CYCLE INHIBITOR 1"/>
    <property type="match status" value="1"/>
</dbReference>
<gene>
    <name evidence="2" type="ORF">WJX73_001826</name>
</gene>
<feature type="compositionally biased region" description="Acidic residues" evidence="1">
    <location>
        <begin position="10"/>
        <end position="21"/>
    </location>
</feature>
<dbReference type="AlphaFoldDB" id="A0AAW1NQC8"/>